<dbReference type="InterPro" id="IPR019734">
    <property type="entry name" value="TPR_rpt"/>
</dbReference>
<keyword evidence="6 9" id="KW-0482">Metalloprotease</keyword>
<name>A0ABT0RKM7_9SPHN</name>
<evidence type="ECO:0000256" key="6">
    <source>
        <dbReference type="ARBA" id="ARBA00023049"/>
    </source>
</evidence>
<accession>A0ABT0RKM7</accession>
<dbReference type="PANTHER" id="PTHR22726:SF1">
    <property type="entry name" value="METALLOENDOPEPTIDASE OMA1, MITOCHONDRIAL"/>
    <property type="match status" value="1"/>
</dbReference>
<dbReference type="InterPro" id="IPR001915">
    <property type="entry name" value="Peptidase_M48"/>
</dbReference>
<keyword evidence="2" id="KW-0645">Protease</keyword>
<dbReference type="EC" id="3.4.24.-" evidence="9"/>
<reference evidence="9" key="1">
    <citation type="submission" date="2022-05" db="EMBL/GenBank/DDBJ databases">
        <authorList>
            <person name="Jo J.-H."/>
            <person name="Im W.-T."/>
        </authorList>
    </citation>
    <scope>NUCLEOTIDE SEQUENCE</scope>
    <source>
        <strain evidence="9">SE158</strain>
    </source>
</reference>
<dbReference type="Proteomes" id="UP001165363">
    <property type="component" value="Unassembled WGS sequence"/>
</dbReference>
<dbReference type="Pfam" id="PF01435">
    <property type="entry name" value="Peptidase_M48"/>
    <property type="match status" value="1"/>
</dbReference>
<keyword evidence="7" id="KW-0732">Signal</keyword>
<dbReference type="CDD" id="cd07324">
    <property type="entry name" value="M48C_Oma1-like"/>
    <property type="match status" value="1"/>
</dbReference>
<dbReference type="InterPro" id="IPR011990">
    <property type="entry name" value="TPR-like_helical_dom_sf"/>
</dbReference>
<feature type="chain" id="PRO_5046073931" evidence="7">
    <location>
        <begin position="29"/>
        <end position="466"/>
    </location>
</feature>
<organism evidence="9 10">
    <name type="scientific">Sphingomonas alba</name>
    <dbReference type="NCBI Taxonomy" id="2908208"/>
    <lineage>
        <taxon>Bacteria</taxon>
        <taxon>Pseudomonadati</taxon>
        <taxon>Pseudomonadota</taxon>
        <taxon>Alphaproteobacteria</taxon>
        <taxon>Sphingomonadales</taxon>
        <taxon>Sphingomonadaceae</taxon>
        <taxon>Sphingomonas</taxon>
    </lineage>
</organism>
<comment type="cofactor">
    <cofactor evidence="1">
        <name>Zn(2+)</name>
        <dbReference type="ChEBI" id="CHEBI:29105"/>
    </cofactor>
</comment>
<gene>
    <name evidence="9" type="ORF">LZ536_04670</name>
</gene>
<dbReference type="EMBL" id="JAMGBD010000001">
    <property type="protein sequence ID" value="MCL6683198.1"/>
    <property type="molecule type" value="Genomic_DNA"/>
</dbReference>
<sequence length="466" mass="50518">MTRFLSRATRIAVTALLLAFAIVQPAAAQEVLRDSETELLFHDISAPLVQAAGLDPHNVKVVLLKDDSINAFVAGGQIVYIHSGLLTAADNVNQLQGVIAHELGHVAGGHILRMDEGAGAATKISILSLVLAAAAIAAGAPPDAGMGILYAGQRAALGDFMAFTRAQESSADLAGASYLSKAGVSGRGSLEFFKKLQNQEYRLAIYSEDSYDRTHPLSQERIQALEEIYHKDPSWAKPIDPALEARFERVKAKLQGYIDPQLAIRKYPESDQTVPGHYARAYAYHLGAYPDKAVSEADSLLKTAPEDPFFLELKGQILLESGKPKEAIPVLRESVKNAPDQPMIAVMLGHALIASEDDKNFAEAKQVLKAAVNRDNDNPFAWLQLGMIYDHEGDTPRAALATAERNNLEGNPKLALTSARMAMMGIPANTPDYLRAQDIYLVSENALKKDKKRGVKVEPREPGKPK</sequence>
<dbReference type="GO" id="GO:0008237">
    <property type="term" value="F:metallopeptidase activity"/>
    <property type="evidence" value="ECO:0007669"/>
    <property type="project" value="UniProtKB-KW"/>
</dbReference>
<keyword evidence="3" id="KW-0479">Metal-binding</keyword>
<evidence type="ECO:0000259" key="8">
    <source>
        <dbReference type="Pfam" id="PF01435"/>
    </source>
</evidence>
<dbReference type="SUPFAM" id="SSF48452">
    <property type="entry name" value="TPR-like"/>
    <property type="match status" value="1"/>
</dbReference>
<feature type="signal peptide" evidence="7">
    <location>
        <begin position="1"/>
        <end position="28"/>
    </location>
</feature>
<dbReference type="RefSeq" id="WP_249847137.1">
    <property type="nucleotide sequence ID" value="NZ_JAMGBD010000001.1"/>
</dbReference>
<evidence type="ECO:0000256" key="1">
    <source>
        <dbReference type="ARBA" id="ARBA00001947"/>
    </source>
</evidence>
<dbReference type="InterPro" id="IPR051156">
    <property type="entry name" value="Mito/Outer_Membr_Metalloprot"/>
</dbReference>
<evidence type="ECO:0000256" key="4">
    <source>
        <dbReference type="ARBA" id="ARBA00022801"/>
    </source>
</evidence>
<evidence type="ECO:0000256" key="2">
    <source>
        <dbReference type="ARBA" id="ARBA00022670"/>
    </source>
</evidence>
<comment type="caution">
    <text evidence="9">The sequence shown here is derived from an EMBL/GenBank/DDBJ whole genome shotgun (WGS) entry which is preliminary data.</text>
</comment>
<evidence type="ECO:0000313" key="10">
    <source>
        <dbReference type="Proteomes" id="UP001165363"/>
    </source>
</evidence>
<feature type="domain" description="Peptidase M48" evidence="8">
    <location>
        <begin position="42"/>
        <end position="228"/>
    </location>
</feature>
<proteinExistence type="predicted"/>
<evidence type="ECO:0000256" key="3">
    <source>
        <dbReference type="ARBA" id="ARBA00022723"/>
    </source>
</evidence>
<keyword evidence="5" id="KW-0862">Zinc</keyword>
<evidence type="ECO:0000313" key="9">
    <source>
        <dbReference type="EMBL" id="MCL6683198.1"/>
    </source>
</evidence>
<evidence type="ECO:0000256" key="7">
    <source>
        <dbReference type="SAM" id="SignalP"/>
    </source>
</evidence>
<dbReference type="Pfam" id="PF13181">
    <property type="entry name" value="TPR_8"/>
    <property type="match status" value="1"/>
</dbReference>
<protein>
    <submittedName>
        <fullName evidence="9">M48 family metalloprotease</fullName>
        <ecNumber evidence="9">3.4.24.-</ecNumber>
    </submittedName>
</protein>
<dbReference type="Gene3D" id="3.30.2010.10">
    <property type="entry name" value="Metalloproteases ('zincins'), catalytic domain"/>
    <property type="match status" value="1"/>
</dbReference>
<evidence type="ECO:0000256" key="5">
    <source>
        <dbReference type="ARBA" id="ARBA00022833"/>
    </source>
</evidence>
<dbReference type="Gene3D" id="1.25.40.10">
    <property type="entry name" value="Tetratricopeptide repeat domain"/>
    <property type="match status" value="1"/>
</dbReference>
<dbReference type="PANTHER" id="PTHR22726">
    <property type="entry name" value="METALLOENDOPEPTIDASE OMA1"/>
    <property type="match status" value="1"/>
</dbReference>
<keyword evidence="10" id="KW-1185">Reference proteome</keyword>
<keyword evidence="4 9" id="KW-0378">Hydrolase</keyword>